<evidence type="ECO:0000313" key="3">
    <source>
        <dbReference type="Proteomes" id="UP000734854"/>
    </source>
</evidence>
<dbReference type="PANTHER" id="PTHR31639:SF237">
    <property type="entry name" value="F-BOX DOMAIN-CONTAINING PROTEIN"/>
    <property type="match status" value="1"/>
</dbReference>
<accession>A0A8J5HKY0</accession>
<dbReference type="Proteomes" id="UP000734854">
    <property type="component" value="Unassembled WGS sequence"/>
</dbReference>
<dbReference type="PANTHER" id="PTHR31639">
    <property type="entry name" value="F-BOX PROTEIN-LIKE"/>
    <property type="match status" value="1"/>
</dbReference>
<organism evidence="2 3">
    <name type="scientific">Zingiber officinale</name>
    <name type="common">Ginger</name>
    <name type="synonym">Amomum zingiber</name>
    <dbReference type="NCBI Taxonomy" id="94328"/>
    <lineage>
        <taxon>Eukaryota</taxon>
        <taxon>Viridiplantae</taxon>
        <taxon>Streptophyta</taxon>
        <taxon>Embryophyta</taxon>
        <taxon>Tracheophyta</taxon>
        <taxon>Spermatophyta</taxon>
        <taxon>Magnoliopsida</taxon>
        <taxon>Liliopsida</taxon>
        <taxon>Zingiberales</taxon>
        <taxon>Zingiberaceae</taxon>
        <taxon>Zingiber</taxon>
    </lineage>
</organism>
<dbReference type="CDD" id="cd22160">
    <property type="entry name" value="F-box_AtFBL13-like"/>
    <property type="match status" value="1"/>
</dbReference>
<dbReference type="OrthoDB" id="1163429at2759"/>
<dbReference type="InterPro" id="IPR006566">
    <property type="entry name" value="FBD"/>
</dbReference>
<dbReference type="EMBL" id="JACMSC010000006">
    <property type="protein sequence ID" value="KAG6519085.1"/>
    <property type="molecule type" value="Genomic_DNA"/>
</dbReference>
<sequence>MSNMVNGDSTVDRISHLPRNIIEEILLHLPLKDAIRTSILSRDWRYAWSSIPHLAFSRQEFPLSKCSNSQVVFDRKLVDIIHQVLLFHQGPIHMFKLSIDLKSSKCIDGWLLFLSRNDIKEIVLHRWEGEVYKLPSCLSACKRLEHLCLFRCMFRPVHFQGFPHLRSLSLNNVAISQNELETLITNCPLLNILYLIDIFGLSGLKVCSPSLVVFSFFGQHIDFSFENVPLLSTLYVSFVGKNDKYYASPGVICKLFRNLYHLSSIKKIVLYNQAFKVWAYGQLPIQLPFTYQLKRFHACVNLKDIKEIQAIVFLCRSCPLLVTLELKAYIGNNLDDGTPAEKFLDAQQSFGSQFSHLRSVEITYVSCISELPFIKFVLANAPALETAYIGFNCGTPIELNILKEMFKFRRLSPAVEIKILNRSFF</sequence>
<evidence type="ECO:0000259" key="1">
    <source>
        <dbReference type="PROSITE" id="PS50181"/>
    </source>
</evidence>
<dbReference type="Pfam" id="PF24758">
    <property type="entry name" value="LRR_At5g56370"/>
    <property type="match status" value="1"/>
</dbReference>
<dbReference type="InterPro" id="IPR055411">
    <property type="entry name" value="LRR_FXL15/At3g58940/PEG3-like"/>
</dbReference>
<dbReference type="PROSITE" id="PS50181">
    <property type="entry name" value="FBOX"/>
    <property type="match status" value="1"/>
</dbReference>
<keyword evidence="3" id="KW-1185">Reference proteome</keyword>
<dbReference type="InterPro" id="IPR053781">
    <property type="entry name" value="F-box_AtFBL13-like"/>
</dbReference>
<gene>
    <name evidence="2" type="ORF">ZIOFF_022574</name>
</gene>
<dbReference type="SMART" id="SM00579">
    <property type="entry name" value="FBD"/>
    <property type="match status" value="1"/>
</dbReference>
<feature type="domain" description="F-box" evidence="1">
    <location>
        <begin position="11"/>
        <end position="59"/>
    </location>
</feature>
<name>A0A8J5HKY0_ZINOF</name>
<dbReference type="AlphaFoldDB" id="A0A8J5HKY0"/>
<dbReference type="SMART" id="SM00256">
    <property type="entry name" value="FBOX"/>
    <property type="match status" value="1"/>
</dbReference>
<proteinExistence type="predicted"/>
<comment type="caution">
    <text evidence="2">The sequence shown here is derived from an EMBL/GenBank/DDBJ whole genome shotgun (WGS) entry which is preliminary data.</text>
</comment>
<evidence type="ECO:0000313" key="2">
    <source>
        <dbReference type="EMBL" id="KAG6519085.1"/>
    </source>
</evidence>
<dbReference type="Pfam" id="PF00646">
    <property type="entry name" value="F-box"/>
    <property type="match status" value="1"/>
</dbReference>
<protein>
    <recommendedName>
        <fullName evidence="1">F-box domain-containing protein</fullName>
    </recommendedName>
</protein>
<reference evidence="2 3" key="1">
    <citation type="submission" date="2020-08" db="EMBL/GenBank/DDBJ databases">
        <title>Plant Genome Project.</title>
        <authorList>
            <person name="Zhang R.-G."/>
        </authorList>
    </citation>
    <scope>NUCLEOTIDE SEQUENCE [LARGE SCALE GENOMIC DNA]</scope>
    <source>
        <tissue evidence="2">Rhizome</tissue>
    </source>
</reference>
<dbReference type="InterPro" id="IPR001810">
    <property type="entry name" value="F-box_dom"/>
</dbReference>